<comment type="subcellular location">
    <subcellularLocation>
        <location evidence="1">Membrane</location>
    </subcellularLocation>
</comment>
<evidence type="ECO:0000259" key="11">
    <source>
        <dbReference type="PROSITE" id="PS50835"/>
    </source>
</evidence>
<feature type="domain" description="Ig-like" evidence="11">
    <location>
        <begin position="318"/>
        <end position="404"/>
    </location>
</feature>
<dbReference type="SMART" id="SM00409">
    <property type="entry name" value="IG"/>
    <property type="match status" value="2"/>
</dbReference>
<keyword evidence="12" id="KW-1185">Reference proteome</keyword>
<dbReference type="InterPro" id="IPR050504">
    <property type="entry name" value="IgSF_BTN/MOG"/>
</dbReference>
<accession>A0A6P6EXH2</accession>
<dbReference type="GeneID" id="101560254"/>
<dbReference type="GO" id="GO:0001817">
    <property type="term" value="P:regulation of cytokine production"/>
    <property type="evidence" value="ECO:0007669"/>
    <property type="project" value="TreeGrafter"/>
</dbReference>
<evidence type="ECO:0000256" key="8">
    <source>
        <dbReference type="ARBA" id="ARBA00057939"/>
    </source>
</evidence>
<evidence type="ECO:0000256" key="7">
    <source>
        <dbReference type="ARBA" id="ARBA00023319"/>
    </source>
</evidence>
<dbReference type="InterPro" id="IPR036179">
    <property type="entry name" value="Ig-like_dom_sf"/>
</dbReference>
<dbReference type="InterPro" id="IPR013106">
    <property type="entry name" value="Ig_V-set"/>
</dbReference>
<dbReference type="GO" id="GO:0005102">
    <property type="term" value="F:signaling receptor binding"/>
    <property type="evidence" value="ECO:0007669"/>
    <property type="project" value="TreeGrafter"/>
</dbReference>
<feature type="transmembrane region" description="Helical" evidence="10">
    <location>
        <begin position="416"/>
        <end position="433"/>
    </location>
</feature>
<dbReference type="InterPro" id="IPR007110">
    <property type="entry name" value="Ig-like_dom"/>
</dbReference>
<sequence length="497" mass="54898">MEVPGYSLPGVIASCIFILLTVRQQDDFRVLGPAGPILARVGEDALLTCRLLPKRSAAHMEVAWYHAQPRAAAPALQDGTDMVEVQMASCRDRLQMIEDSIDEGSVTLKIRNVQPSDSGQYWCRFQDGDSFGETSLLLQVAGLGSAPNIHITRNEDGVQLVCAAEGWFPEPQVYWEDRWGERLLAVSEHHIPDDHGLFHVEDTLVVGDVSAATETVSCFIHSPILKEGKGTVLNLPEKLRTEMVHVYKDGDHVAGEQMLEYRGRTSLVGDGIHEGRLTLQIHDARASDDGQYRCLFAEDGVYQEASLDLKVVAVGSAPLITMERQKDGVRQLVCTSSGWFPPPQVQWRDTEGRTMPSTPAALRQGSQGLFHVESFLLVTNSSMVNVTCAISNLPLGQEKTAAVALSESKMSFSWKILSVLGLFLAVTTGLIWMKSYKNVNVTQESNTAPLRSTLPEEHENMPCEHSSHRVLTTSSTRWVRRGSHLRQGIESLRSGMR</sequence>
<evidence type="ECO:0000256" key="10">
    <source>
        <dbReference type="SAM" id="Phobius"/>
    </source>
</evidence>
<dbReference type="GO" id="GO:0050852">
    <property type="term" value="P:T cell receptor signaling pathway"/>
    <property type="evidence" value="ECO:0007669"/>
    <property type="project" value="TreeGrafter"/>
</dbReference>
<evidence type="ECO:0000256" key="2">
    <source>
        <dbReference type="ARBA" id="ARBA00007591"/>
    </source>
</evidence>
<keyword evidence="7" id="KW-0393">Immunoglobulin domain</keyword>
<evidence type="ECO:0000313" key="12">
    <source>
        <dbReference type="Proteomes" id="UP000515203"/>
    </source>
</evidence>
<dbReference type="PROSITE" id="PS50835">
    <property type="entry name" value="IG_LIKE"/>
    <property type="match status" value="3"/>
</dbReference>
<dbReference type="PANTHER" id="PTHR24100:SF105">
    <property type="entry name" value="BUTYROPHILIN-LIKE PROTEIN 2"/>
    <property type="match status" value="1"/>
</dbReference>
<dbReference type="SUPFAM" id="SSF48726">
    <property type="entry name" value="Immunoglobulin"/>
    <property type="match status" value="3"/>
</dbReference>
<proteinExistence type="inferred from homology"/>
<feature type="domain" description="Ig-like" evidence="11">
    <location>
        <begin position="147"/>
        <end position="308"/>
    </location>
</feature>
<dbReference type="Pfam" id="PF22705">
    <property type="entry name" value="C2-set_3"/>
    <property type="match status" value="2"/>
</dbReference>
<organism evidence="12 13">
    <name type="scientific">Octodon degus</name>
    <name type="common">Degu</name>
    <name type="synonym">Sciurus degus</name>
    <dbReference type="NCBI Taxonomy" id="10160"/>
    <lineage>
        <taxon>Eukaryota</taxon>
        <taxon>Metazoa</taxon>
        <taxon>Chordata</taxon>
        <taxon>Craniata</taxon>
        <taxon>Vertebrata</taxon>
        <taxon>Euteleostomi</taxon>
        <taxon>Mammalia</taxon>
        <taxon>Eutheria</taxon>
        <taxon>Euarchontoglires</taxon>
        <taxon>Glires</taxon>
        <taxon>Rodentia</taxon>
        <taxon>Hystricomorpha</taxon>
        <taxon>Octodontidae</taxon>
        <taxon>Octodon</taxon>
    </lineage>
</organism>
<evidence type="ECO:0000313" key="13">
    <source>
        <dbReference type="RefSeq" id="XP_023577030.1"/>
    </source>
</evidence>
<dbReference type="GO" id="GO:0009897">
    <property type="term" value="C:external side of plasma membrane"/>
    <property type="evidence" value="ECO:0007669"/>
    <property type="project" value="TreeGrafter"/>
</dbReference>
<comment type="function">
    <text evidence="8">Negative regulator of T-cell proliferation.</text>
</comment>
<comment type="similarity">
    <text evidence="2">Belongs to the immunoglobulin superfamily. BTN/MOG family.</text>
</comment>
<evidence type="ECO:0000256" key="9">
    <source>
        <dbReference type="ARBA" id="ARBA00072937"/>
    </source>
</evidence>
<evidence type="ECO:0000256" key="4">
    <source>
        <dbReference type="ARBA" id="ARBA00022989"/>
    </source>
</evidence>
<dbReference type="AlphaFoldDB" id="A0A6P6EXH2"/>
<feature type="domain" description="Ig-like" evidence="11">
    <location>
        <begin position="9"/>
        <end position="139"/>
    </location>
</feature>
<dbReference type="Pfam" id="PF07686">
    <property type="entry name" value="V-set"/>
    <property type="match status" value="1"/>
</dbReference>
<dbReference type="RefSeq" id="XP_023577030.1">
    <property type="nucleotide sequence ID" value="XM_023721262.1"/>
</dbReference>
<evidence type="ECO:0000256" key="1">
    <source>
        <dbReference type="ARBA" id="ARBA00004370"/>
    </source>
</evidence>
<name>A0A6P6EXH2_OCTDE</name>
<gene>
    <name evidence="13" type="primary">Btnl2</name>
</gene>
<evidence type="ECO:0000256" key="3">
    <source>
        <dbReference type="ARBA" id="ARBA00022692"/>
    </source>
</evidence>
<keyword evidence="3 10" id="KW-0812">Transmembrane</keyword>
<dbReference type="FunFam" id="2.60.40.10:FF:000183">
    <property type="entry name" value="Myelin-oligodendrocyte glycoprotein"/>
    <property type="match status" value="1"/>
</dbReference>
<dbReference type="Proteomes" id="UP000515203">
    <property type="component" value="Unplaced"/>
</dbReference>
<protein>
    <recommendedName>
        <fullName evidence="9">Butyrophilin-like protein 2</fullName>
    </recommendedName>
</protein>
<dbReference type="SMART" id="SM00406">
    <property type="entry name" value="IGv"/>
    <property type="match status" value="2"/>
</dbReference>
<evidence type="ECO:0000256" key="6">
    <source>
        <dbReference type="ARBA" id="ARBA00023157"/>
    </source>
</evidence>
<dbReference type="InterPro" id="IPR053896">
    <property type="entry name" value="BTN3A2-like_Ig-C"/>
</dbReference>
<dbReference type="Gene3D" id="2.60.40.10">
    <property type="entry name" value="Immunoglobulins"/>
    <property type="match status" value="4"/>
</dbReference>
<dbReference type="InterPro" id="IPR013783">
    <property type="entry name" value="Ig-like_fold"/>
</dbReference>
<keyword evidence="4 10" id="KW-1133">Transmembrane helix</keyword>
<keyword evidence="5 10" id="KW-0472">Membrane</keyword>
<dbReference type="PANTHER" id="PTHR24100">
    <property type="entry name" value="BUTYROPHILIN"/>
    <property type="match status" value="1"/>
</dbReference>
<dbReference type="InterPro" id="IPR003599">
    <property type="entry name" value="Ig_sub"/>
</dbReference>
<keyword evidence="6" id="KW-1015">Disulfide bond</keyword>
<reference evidence="13" key="1">
    <citation type="submission" date="2025-08" db="UniProtKB">
        <authorList>
            <consortium name="RefSeq"/>
        </authorList>
    </citation>
    <scope>IDENTIFICATION</scope>
</reference>
<dbReference type="CTD" id="56244"/>
<dbReference type="FunFam" id="2.60.40.10:FF:000088">
    <property type="entry name" value="Butyrophilin subfamily 1 member A1"/>
    <property type="match status" value="2"/>
</dbReference>
<evidence type="ECO:0000256" key="5">
    <source>
        <dbReference type="ARBA" id="ARBA00023136"/>
    </source>
</evidence>